<dbReference type="OrthoDB" id="5652980at2"/>
<evidence type="ECO:0008006" key="6">
    <source>
        <dbReference type="Google" id="ProtNLM"/>
    </source>
</evidence>
<keyword evidence="4" id="KW-1185">Reference proteome</keyword>
<evidence type="ECO:0000313" key="5">
    <source>
        <dbReference type="Proteomes" id="UP000295517"/>
    </source>
</evidence>
<keyword evidence="1" id="KW-0472">Membrane</keyword>
<dbReference type="Proteomes" id="UP000054761">
    <property type="component" value="Unassembled WGS sequence"/>
</dbReference>
<reference evidence="3 5" key="2">
    <citation type="submission" date="2019-03" db="EMBL/GenBank/DDBJ databases">
        <title>Diverse conjugative elements silence natural transformation in Legionella species.</title>
        <authorList>
            <person name="Durieux I."/>
            <person name="Ginevra C."/>
            <person name="Attaiech L."/>
            <person name="Picq K."/>
            <person name="Juan P.A."/>
            <person name="Jarraud S."/>
            <person name="Charpentier X."/>
        </authorList>
    </citation>
    <scope>NUCLEOTIDE SEQUENCE [LARGE SCALE GENOMIC DNA]</scope>
    <source>
        <strain evidence="3 5">HL-0427-4011</strain>
    </source>
</reference>
<dbReference type="STRING" id="454.Lisr_1278"/>
<sequence length="247" mass="28556">MKSLKGVGLPEVLISLFISTLIMTSLVQGYLSHKRQYLSTLSNMEIQFDINWLADLMRQSFMRVGFTPCVSLAQLTTQDRRYADKPLEYLSIQPVPEPLIAISYMGEAISEVIQIKGARHVLADRPFLLNPRHSIIITDCHYAEVQDITDIKANEQGVLIQLKKPLTFQYSDKIYIGEWIEEKWLVRADSKGKKRFYLQSHHLEELTAKVSDVKVFAHTNENKNWIDVLLKAKKNFSYHLVTMMRNL</sequence>
<name>A0A0W0VYI0_9GAMM</name>
<dbReference type="AlphaFoldDB" id="A0A0W0VYI0"/>
<keyword evidence="1" id="KW-0812">Transmembrane</keyword>
<protein>
    <recommendedName>
        <fullName evidence="6">Tfp pilus assembly protein PilW</fullName>
    </recommendedName>
</protein>
<evidence type="ECO:0000313" key="2">
    <source>
        <dbReference type="EMBL" id="KTD25053.1"/>
    </source>
</evidence>
<evidence type="ECO:0000313" key="4">
    <source>
        <dbReference type="Proteomes" id="UP000054761"/>
    </source>
</evidence>
<organism evidence="2 4">
    <name type="scientific">Legionella israelensis</name>
    <dbReference type="NCBI Taxonomy" id="454"/>
    <lineage>
        <taxon>Bacteria</taxon>
        <taxon>Pseudomonadati</taxon>
        <taxon>Pseudomonadota</taxon>
        <taxon>Gammaproteobacteria</taxon>
        <taxon>Legionellales</taxon>
        <taxon>Legionellaceae</taxon>
        <taxon>Legionella</taxon>
    </lineage>
</organism>
<keyword evidence="1" id="KW-1133">Transmembrane helix</keyword>
<dbReference type="RefSeq" id="WP_058501630.1">
    <property type="nucleotide sequence ID" value="NZ_CAAAJA010000030.1"/>
</dbReference>
<feature type="transmembrane region" description="Helical" evidence="1">
    <location>
        <begin position="12"/>
        <end position="31"/>
    </location>
</feature>
<gene>
    <name evidence="3" type="ORF">E3983_09475</name>
    <name evidence="2" type="ORF">Lisr_1278</name>
</gene>
<dbReference type="Proteomes" id="UP000295517">
    <property type="component" value="Chromosome"/>
</dbReference>
<accession>A0A0W0VYI0</accession>
<evidence type="ECO:0000313" key="3">
    <source>
        <dbReference type="EMBL" id="QBR84573.1"/>
    </source>
</evidence>
<reference evidence="2 4" key="1">
    <citation type="submission" date="2015-11" db="EMBL/GenBank/DDBJ databases">
        <title>Genomic analysis of 38 Legionella species identifies large and diverse effector repertoires.</title>
        <authorList>
            <person name="Burstein D."/>
            <person name="Amaro F."/>
            <person name="Zusman T."/>
            <person name="Lifshitz Z."/>
            <person name="Cohen O."/>
            <person name="Gilbert J.A."/>
            <person name="Pupko T."/>
            <person name="Shuman H.A."/>
            <person name="Segal G."/>
        </authorList>
    </citation>
    <scope>NUCLEOTIDE SEQUENCE [LARGE SCALE GENOMIC DNA]</scope>
    <source>
        <strain evidence="2 4">Bercovier 4</strain>
    </source>
</reference>
<dbReference type="EMBL" id="CP038254">
    <property type="protein sequence ID" value="QBR84573.1"/>
    <property type="molecule type" value="Genomic_DNA"/>
</dbReference>
<dbReference type="EMBL" id="LNYH01000063">
    <property type="protein sequence ID" value="KTD25053.1"/>
    <property type="molecule type" value="Genomic_DNA"/>
</dbReference>
<evidence type="ECO:0000256" key="1">
    <source>
        <dbReference type="SAM" id="Phobius"/>
    </source>
</evidence>
<dbReference type="PATRIC" id="fig|454.4.peg.1383"/>
<proteinExistence type="predicted"/>